<proteinExistence type="predicted"/>
<evidence type="ECO:0000313" key="2">
    <source>
        <dbReference type="Proteomes" id="UP001055072"/>
    </source>
</evidence>
<keyword evidence="1" id="KW-0808">Transferase</keyword>
<sequence>MHPRNPYVTAPDFAELAESYPALKNHLMRTAAGTSIDFHDIKAQRCLTQALLHRDFGLILSIPDDRLCPPVPNRMNYILWLQDIMNASQTKGQGLIVGADIGTGASAIYPLLGCAISKDWRFVATDVDAHSLDYARNNVKENDLGARIQVLEVSVNDPIFSPGIFALYSQLDFTMCNPPFYGDREEVLKSAEAKEFGPNAVCTGADTEMITPGGEVAFVSEMVQESLTLKSRCRWYSSMLGKMSSLTSIVETLRNSQIENYAITEFVQGKTRRWALAWSFTDERLPDSLARISNPALQSVMPPRNTLKQPLHSRMPTNELLDVLKHVLSGIGGIEVEPLSSLDDARDKGHSQLSVHATGNTWSRAARRKKLAGTVAEPLGCVMPALSCRIGVIRLHDISEPQISLEFQWLRGEDRGLFESFMAHVSRKVEATLESPEVKMVV</sequence>
<reference evidence="1" key="1">
    <citation type="journal article" date="2021" name="Environ. Microbiol.">
        <title>Gene family expansions and transcriptome signatures uncover fungal adaptations to wood decay.</title>
        <authorList>
            <person name="Hage H."/>
            <person name="Miyauchi S."/>
            <person name="Viragh M."/>
            <person name="Drula E."/>
            <person name="Min B."/>
            <person name="Chaduli D."/>
            <person name="Navarro D."/>
            <person name="Favel A."/>
            <person name="Norest M."/>
            <person name="Lesage-Meessen L."/>
            <person name="Balint B."/>
            <person name="Merenyi Z."/>
            <person name="de Eugenio L."/>
            <person name="Morin E."/>
            <person name="Martinez A.T."/>
            <person name="Baldrian P."/>
            <person name="Stursova M."/>
            <person name="Martinez M.J."/>
            <person name="Novotny C."/>
            <person name="Magnuson J.K."/>
            <person name="Spatafora J.W."/>
            <person name="Maurice S."/>
            <person name="Pangilinan J."/>
            <person name="Andreopoulos W."/>
            <person name="LaButti K."/>
            <person name="Hundley H."/>
            <person name="Na H."/>
            <person name="Kuo A."/>
            <person name="Barry K."/>
            <person name="Lipzen A."/>
            <person name="Henrissat B."/>
            <person name="Riley R."/>
            <person name="Ahrendt S."/>
            <person name="Nagy L.G."/>
            <person name="Grigoriev I.V."/>
            <person name="Martin F."/>
            <person name="Rosso M.N."/>
        </authorList>
    </citation>
    <scope>NUCLEOTIDE SEQUENCE</scope>
    <source>
        <strain evidence="1">CBS 384.51</strain>
    </source>
</reference>
<keyword evidence="1" id="KW-0489">Methyltransferase</keyword>
<organism evidence="1 2">
    <name type="scientific">Irpex rosettiformis</name>
    <dbReference type="NCBI Taxonomy" id="378272"/>
    <lineage>
        <taxon>Eukaryota</taxon>
        <taxon>Fungi</taxon>
        <taxon>Dikarya</taxon>
        <taxon>Basidiomycota</taxon>
        <taxon>Agaricomycotina</taxon>
        <taxon>Agaricomycetes</taxon>
        <taxon>Polyporales</taxon>
        <taxon>Irpicaceae</taxon>
        <taxon>Irpex</taxon>
    </lineage>
</organism>
<keyword evidence="2" id="KW-1185">Reference proteome</keyword>
<accession>A0ACB8UHM7</accession>
<evidence type="ECO:0000313" key="1">
    <source>
        <dbReference type="EMBL" id="KAI0093190.1"/>
    </source>
</evidence>
<dbReference type="Proteomes" id="UP001055072">
    <property type="component" value="Unassembled WGS sequence"/>
</dbReference>
<gene>
    <name evidence="1" type="ORF">BDY19DRAFT_1082806</name>
</gene>
<comment type="caution">
    <text evidence="1">The sequence shown here is derived from an EMBL/GenBank/DDBJ whole genome shotgun (WGS) entry which is preliminary data.</text>
</comment>
<protein>
    <submittedName>
        <fullName evidence="1">S-adenosyl-L-methionine dependent methyltransferase</fullName>
    </submittedName>
</protein>
<name>A0ACB8UHM7_9APHY</name>
<dbReference type="EMBL" id="MU274902">
    <property type="protein sequence ID" value="KAI0093190.1"/>
    <property type="molecule type" value="Genomic_DNA"/>
</dbReference>